<gene>
    <name evidence="6" type="ORF">ACFSR2_19030</name>
</gene>
<comment type="similarity">
    <text evidence="1">Belongs to the LysR transcriptional regulatory family.</text>
</comment>
<comment type="caution">
    <text evidence="6">The sequence shown here is derived from an EMBL/GenBank/DDBJ whole genome shotgun (WGS) entry which is preliminary data.</text>
</comment>
<dbReference type="EMBL" id="JBHULC010000027">
    <property type="protein sequence ID" value="MFD2522998.1"/>
    <property type="molecule type" value="Genomic_DNA"/>
</dbReference>
<feature type="domain" description="HTH lysR-type" evidence="5">
    <location>
        <begin position="1"/>
        <end position="58"/>
    </location>
</feature>
<dbReference type="Pfam" id="PF00126">
    <property type="entry name" value="HTH_1"/>
    <property type="match status" value="1"/>
</dbReference>
<dbReference type="SUPFAM" id="SSF46785">
    <property type="entry name" value="Winged helix' DNA-binding domain"/>
    <property type="match status" value="1"/>
</dbReference>
<evidence type="ECO:0000256" key="4">
    <source>
        <dbReference type="ARBA" id="ARBA00023163"/>
    </source>
</evidence>
<dbReference type="PROSITE" id="PS50931">
    <property type="entry name" value="HTH_LYSR"/>
    <property type="match status" value="1"/>
</dbReference>
<proteinExistence type="inferred from homology"/>
<dbReference type="Pfam" id="PF03466">
    <property type="entry name" value="LysR_substrate"/>
    <property type="match status" value="1"/>
</dbReference>
<evidence type="ECO:0000259" key="5">
    <source>
        <dbReference type="PROSITE" id="PS50931"/>
    </source>
</evidence>
<dbReference type="InterPro" id="IPR036390">
    <property type="entry name" value="WH_DNA-bd_sf"/>
</dbReference>
<dbReference type="RefSeq" id="WP_340240152.1">
    <property type="nucleotide sequence ID" value="NZ_JBBEWC010000018.1"/>
</dbReference>
<keyword evidence="2" id="KW-0805">Transcription regulation</keyword>
<keyword evidence="3" id="KW-0238">DNA-binding</keyword>
<dbReference type="Gene3D" id="1.10.10.10">
    <property type="entry name" value="Winged helix-like DNA-binding domain superfamily/Winged helix DNA-binding domain"/>
    <property type="match status" value="1"/>
</dbReference>
<evidence type="ECO:0000256" key="2">
    <source>
        <dbReference type="ARBA" id="ARBA00023015"/>
    </source>
</evidence>
<organism evidence="6 7">
    <name type="scientific">Emticicia soli</name>
    <dbReference type="NCBI Taxonomy" id="2027878"/>
    <lineage>
        <taxon>Bacteria</taxon>
        <taxon>Pseudomonadati</taxon>
        <taxon>Bacteroidota</taxon>
        <taxon>Cytophagia</taxon>
        <taxon>Cytophagales</taxon>
        <taxon>Leadbetterellaceae</taxon>
        <taxon>Emticicia</taxon>
    </lineage>
</organism>
<protein>
    <submittedName>
        <fullName evidence="6">LysR family transcriptional regulator</fullName>
    </submittedName>
</protein>
<dbReference type="CDD" id="cd08414">
    <property type="entry name" value="PBP2_LTTR_aromatics_like"/>
    <property type="match status" value="1"/>
</dbReference>
<evidence type="ECO:0000313" key="6">
    <source>
        <dbReference type="EMBL" id="MFD2522998.1"/>
    </source>
</evidence>
<keyword evidence="7" id="KW-1185">Reference proteome</keyword>
<name>A0ABW5JB33_9BACT</name>
<dbReference type="PANTHER" id="PTHR30346:SF0">
    <property type="entry name" value="HCA OPERON TRANSCRIPTIONAL ACTIVATOR HCAR"/>
    <property type="match status" value="1"/>
</dbReference>
<dbReference type="Proteomes" id="UP001597510">
    <property type="component" value="Unassembled WGS sequence"/>
</dbReference>
<dbReference type="InterPro" id="IPR000847">
    <property type="entry name" value="LysR_HTH_N"/>
</dbReference>
<evidence type="ECO:0000256" key="1">
    <source>
        <dbReference type="ARBA" id="ARBA00009437"/>
    </source>
</evidence>
<evidence type="ECO:0000256" key="3">
    <source>
        <dbReference type="ARBA" id="ARBA00023125"/>
    </source>
</evidence>
<keyword evidence="4" id="KW-0804">Transcription</keyword>
<evidence type="ECO:0000313" key="7">
    <source>
        <dbReference type="Proteomes" id="UP001597510"/>
    </source>
</evidence>
<dbReference type="Gene3D" id="3.40.190.10">
    <property type="entry name" value="Periplasmic binding protein-like II"/>
    <property type="match status" value="2"/>
</dbReference>
<dbReference type="SUPFAM" id="SSF53850">
    <property type="entry name" value="Periplasmic binding protein-like II"/>
    <property type="match status" value="1"/>
</dbReference>
<accession>A0ABW5JB33</accession>
<reference evidence="7" key="1">
    <citation type="journal article" date="2019" name="Int. J. Syst. Evol. Microbiol.">
        <title>The Global Catalogue of Microorganisms (GCM) 10K type strain sequencing project: providing services to taxonomists for standard genome sequencing and annotation.</title>
        <authorList>
            <consortium name="The Broad Institute Genomics Platform"/>
            <consortium name="The Broad Institute Genome Sequencing Center for Infectious Disease"/>
            <person name="Wu L."/>
            <person name="Ma J."/>
        </authorList>
    </citation>
    <scope>NUCLEOTIDE SEQUENCE [LARGE SCALE GENOMIC DNA]</scope>
    <source>
        <strain evidence="7">KCTC 52344</strain>
    </source>
</reference>
<dbReference type="InterPro" id="IPR036388">
    <property type="entry name" value="WH-like_DNA-bd_sf"/>
</dbReference>
<dbReference type="InterPro" id="IPR005119">
    <property type="entry name" value="LysR_subst-bd"/>
</dbReference>
<sequence>MTSQQITSFIRLAKELHFWRTSYELNTTQSALSRQIQALENELGLVLFKRTKRKVELTDAGKYLKDHWEPLIEQLEATTAYARKIQNGSVGTVAITHPGSISYKLLPDFLSRVSEQYPLVKVELVQLKYDQEVEFLINFKMDIAFSRYLHSNELLECRQVNVENFAFAVSENHFIKTLDDFRTASLDNQKFILPAHEPGYSYADLINQVLAHYNIKPSLYYESDYASTVLALVARGLGISVVPISASYPFVPGVRFIETPFELPLYVYWRKNEENPLIKNIILLI</sequence>
<dbReference type="PANTHER" id="PTHR30346">
    <property type="entry name" value="TRANSCRIPTIONAL DUAL REGULATOR HCAR-RELATED"/>
    <property type="match status" value="1"/>
</dbReference>
<dbReference type="PRINTS" id="PR00039">
    <property type="entry name" value="HTHLYSR"/>
</dbReference>